<feature type="compositionally biased region" description="Polar residues" evidence="1">
    <location>
        <begin position="90"/>
        <end position="100"/>
    </location>
</feature>
<organism evidence="2 3">
    <name type="scientific">Baudoinia panamericana (strain UAMH 10762)</name>
    <name type="common">Angels' share fungus</name>
    <name type="synonym">Baudoinia compniacensis (strain UAMH 10762)</name>
    <dbReference type="NCBI Taxonomy" id="717646"/>
    <lineage>
        <taxon>Eukaryota</taxon>
        <taxon>Fungi</taxon>
        <taxon>Dikarya</taxon>
        <taxon>Ascomycota</taxon>
        <taxon>Pezizomycotina</taxon>
        <taxon>Dothideomycetes</taxon>
        <taxon>Dothideomycetidae</taxon>
        <taxon>Mycosphaerellales</taxon>
        <taxon>Teratosphaeriaceae</taxon>
        <taxon>Baudoinia</taxon>
    </lineage>
</organism>
<dbReference type="KEGG" id="bcom:BAUCODRAFT_151912"/>
<feature type="region of interest" description="Disordered" evidence="1">
    <location>
        <begin position="1"/>
        <end position="109"/>
    </location>
</feature>
<feature type="compositionally biased region" description="Basic and acidic residues" evidence="1">
    <location>
        <begin position="22"/>
        <end position="55"/>
    </location>
</feature>
<dbReference type="GeneID" id="19109178"/>
<proteinExistence type="predicted"/>
<protein>
    <submittedName>
        <fullName evidence="2">Uncharacterized protein</fullName>
    </submittedName>
</protein>
<feature type="compositionally biased region" description="Basic and acidic residues" evidence="1">
    <location>
        <begin position="64"/>
        <end position="75"/>
    </location>
</feature>
<feature type="compositionally biased region" description="Basic and acidic residues" evidence="1">
    <location>
        <begin position="183"/>
        <end position="194"/>
    </location>
</feature>
<evidence type="ECO:0000313" key="2">
    <source>
        <dbReference type="EMBL" id="EMC92539.1"/>
    </source>
</evidence>
<evidence type="ECO:0000313" key="3">
    <source>
        <dbReference type="Proteomes" id="UP000011761"/>
    </source>
</evidence>
<dbReference type="RefSeq" id="XP_007680824.1">
    <property type="nucleotide sequence ID" value="XM_007682634.1"/>
</dbReference>
<dbReference type="HOGENOM" id="CLU_1102611_0_0_1"/>
<dbReference type="EMBL" id="KB445562">
    <property type="protein sequence ID" value="EMC92539.1"/>
    <property type="molecule type" value="Genomic_DNA"/>
</dbReference>
<sequence>MAARTTASEAGGATKVTKLAAPKKETTSRSPRTDFSDLPGDRNQWKVEDLKDQCRSRKLGAGGKEIKATGPRDADAGDDQVVPKKRAKSSGEQQQFASQTTRKKKAPINGYRAMANETEKAEPADTVKATKDQIDRAKRHYAELLAIIQQIQADNGEDYRVFATVIAHFGRAKKGLSAVKKAESIEEPVPRADPEIGPQPAPADGADDNSTDGDGMGLIQMTQTFGSLKRLHPQRRGPEKMLMRFGLLRETV</sequence>
<gene>
    <name evidence="2" type="ORF">BAUCODRAFT_151912</name>
</gene>
<dbReference type="Proteomes" id="UP000011761">
    <property type="component" value="Unassembled WGS sequence"/>
</dbReference>
<reference evidence="2 3" key="1">
    <citation type="journal article" date="2012" name="PLoS Pathog.">
        <title>Diverse lifestyles and strategies of plant pathogenesis encoded in the genomes of eighteen Dothideomycetes fungi.</title>
        <authorList>
            <person name="Ohm R.A."/>
            <person name="Feau N."/>
            <person name="Henrissat B."/>
            <person name="Schoch C.L."/>
            <person name="Horwitz B.A."/>
            <person name="Barry K.W."/>
            <person name="Condon B.J."/>
            <person name="Copeland A.C."/>
            <person name="Dhillon B."/>
            <person name="Glaser F."/>
            <person name="Hesse C.N."/>
            <person name="Kosti I."/>
            <person name="LaButti K."/>
            <person name="Lindquist E.A."/>
            <person name="Lucas S."/>
            <person name="Salamov A.A."/>
            <person name="Bradshaw R.E."/>
            <person name="Ciuffetti L."/>
            <person name="Hamelin R.C."/>
            <person name="Kema G.H.J."/>
            <person name="Lawrence C."/>
            <person name="Scott J.A."/>
            <person name="Spatafora J.W."/>
            <person name="Turgeon B.G."/>
            <person name="de Wit P.J.G.M."/>
            <person name="Zhong S."/>
            <person name="Goodwin S.B."/>
            <person name="Grigoriev I.V."/>
        </authorList>
    </citation>
    <scope>NUCLEOTIDE SEQUENCE [LARGE SCALE GENOMIC DNA]</scope>
    <source>
        <strain evidence="2 3">UAMH 10762</strain>
    </source>
</reference>
<accession>M2N0W3</accession>
<keyword evidence="3" id="KW-1185">Reference proteome</keyword>
<feature type="region of interest" description="Disordered" evidence="1">
    <location>
        <begin position="183"/>
        <end position="218"/>
    </location>
</feature>
<dbReference type="AlphaFoldDB" id="M2N0W3"/>
<name>M2N0W3_BAUPA</name>
<evidence type="ECO:0000256" key="1">
    <source>
        <dbReference type="SAM" id="MobiDB-lite"/>
    </source>
</evidence>